<proteinExistence type="predicted"/>
<dbReference type="EMBL" id="GBXM01081967">
    <property type="protein sequence ID" value="JAH26610.1"/>
    <property type="molecule type" value="Transcribed_RNA"/>
</dbReference>
<organism evidence="1">
    <name type="scientific">Anguilla anguilla</name>
    <name type="common">European freshwater eel</name>
    <name type="synonym">Muraena anguilla</name>
    <dbReference type="NCBI Taxonomy" id="7936"/>
    <lineage>
        <taxon>Eukaryota</taxon>
        <taxon>Metazoa</taxon>
        <taxon>Chordata</taxon>
        <taxon>Craniata</taxon>
        <taxon>Vertebrata</taxon>
        <taxon>Euteleostomi</taxon>
        <taxon>Actinopterygii</taxon>
        <taxon>Neopterygii</taxon>
        <taxon>Teleostei</taxon>
        <taxon>Anguilliformes</taxon>
        <taxon>Anguillidae</taxon>
        <taxon>Anguilla</taxon>
    </lineage>
</organism>
<dbReference type="AlphaFoldDB" id="A0A0E9RDP2"/>
<reference evidence="1" key="2">
    <citation type="journal article" date="2015" name="Fish Shellfish Immunol.">
        <title>Early steps in the European eel (Anguilla anguilla)-Vibrio vulnificus interaction in the gills: Role of the RtxA13 toxin.</title>
        <authorList>
            <person name="Callol A."/>
            <person name="Pajuelo D."/>
            <person name="Ebbesson L."/>
            <person name="Teles M."/>
            <person name="MacKenzie S."/>
            <person name="Amaro C."/>
        </authorList>
    </citation>
    <scope>NUCLEOTIDE SEQUENCE</scope>
</reference>
<accession>A0A0E9RDP2</accession>
<protein>
    <submittedName>
        <fullName evidence="1">Uncharacterized protein</fullName>
    </submittedName>
</protein>
<evidence type="ECO:0000313" key="1">
    <source>
        <dbReference type="EMBL" id="JAH26610.1"/>
    </source>
</evidence>
<name>A0A0E9RDP2_ANGAN</name>
<sequence>MCKARKLCGTHCPEGKHSKNITLCYVIPFSIQLPVIKINKNI</sequence>
<reference evidence="1" key="1">
    <citation type="submission" date="2014-11" db="EMBL/GenBank/DDBJ databases">
        <authorList>
            <person name="Amaro Gonzalez C."/>
        </authorList>
    </citation>
    <scope>NUCLEOTIDE SEQUENCE</scope>
</reference>